<reference evidence="2 3" key="1">
    <citation type="submission" date="2023-08" db="EMBL/GenBank/DDBJ databases">
        <authorList>
            <person name="Girao M."/>
            <person name="Carvalho M.F."/>
        </authorList>
    </citation>
    <scope>NUCLEOTIDE SEQUENCE [LARGE SCALE GENOMIC DNA]</scope>
    <source>
        <strain evidence="2 3">CT-R113</strain>
    </source>
</reference>
<gene>
    <name evidence="2" type="ORF">Q8791_29330</name>
</gene>
<name>A0ABU7KGH6_9ACTN</name>
<evidence type="ECO:0000313" key="2">
    <source>
        <dbReference type="EMBL" id="MEE2041334.1"/>
    </source>
</evidence>
<keyword evidence="1" id="KW-0732">Signal</keyword>
<keyword evidence="3" id="KW-1185">Reference proteome</keyword>
<sequence length="132" mass="14336">MRLFVVCAAVVLVASGCSSADAPVEEPTPSEVEVQSLVELEPSLVPVDPMSAQIICQDLRLWDAYRQADLPQEAEVMAEVGEDIATRALEQDAEPGLREIALEHEGDAPAMVEALIPWCQEHTEVSNPTSPW</sequence>
<comment type="caution">
    <text evidence="2">The sequence shown here is derived from an EMBL/GenBank/DDBJ whole genome shotgun (WGS) entry which is preliminary data.</text>
</comment>
<evidence type="ECO:0000313" key="3">
    <source>
        <dbReference type="Proteomes" id="UP001356095"/>
    </source>
</evidence>
<dbReference type="RefSeq" id="WP_330095094.1">
    <property type="nucleotide sequence ID" value="NZ_JAUZMY010000047.1"/>
</dbReference>
<feature type="chain" id="PRO_5045492265" description="DUF732 domain-containing protein" evidence="1">
    <location>
        <begin position="23"/>
        <end position="132"/>
    </location>
</feature>
<protein>
    <recommendedName>
        <fullName evidence="4">DUF732 domain-containing protein</fullName>
    </recommendedName>
</protein>
<dbReference type="PROSITE" id="PS51257">
    <property type="entry name" value="PROKAR_LIPOPROTEIN"/>
    <property type="match status" value="1"/>
</dbReference>
<feature type="signal peptide" evidence="1">
    <location>
        <begin position="1"/>
        <end position="22"/>
    </location>
</feature>
<proteinExistence type="predicted"/>
<accession>A0ABU7KGH6</accession>
<dbReference type="Proteomes" id="UP001356095">
    <property type="component" value="Unassembled WGS sequence"/>
</dbReference>
<evidence type="ECO:0008006" key="4">
    <source>
        <dbReference type="Google" id="ProtNLM"/>
    </source>
</evidence>
<evidence type="ECO:0000256" key="1">
    <source>
        <dbReference type="SAM" id="SignalP"/>
    </source>
</evidence>
<organism evidence="2 3">
    <name type="scientific">Nocardiopsis codii</name>
    <dbReference type="NCBI Taxonomy" id="3065942"/>
    <lineage>
        <taxon>Bacteria</taxon>
        <taxon>Bacillati</taxon>
        <taxon>Actinomycetota</taxon>
        <taxon>Actinomycetes</taxon>
        <taxon>Streptosporangiales</taxon>
        <taxon>Nocardiopsidaceae</taxon>
        <taxon>Nocardiopsis</taxon>
    </lineage>
</organism>
<dbReference type="EMBL" id="JAUZMY010000047">
    <property type="protein sequence ID" value="MEE2041334.1"/>
    <property type="molecule type" value="Genomic_DNA"/>
</dbReference>